<accession>A0A0K1PEZ1</accession>
<gene>
    <name evidence="1" type="ORF">AKJ08_2485</name>
</gene>
<sequence>MIRRASLAVFLLAFVGCGEFDGSGAGEPIRVAGAQFVKGELPGLPAGEDAPGLPEVTSFDLVNPTVLPGQARKGMQGRVTATASAVAVRMEGMGSGYWLVPAGAPDPQYPGELGWSMSADFALEIPAGAHVLQAVAIDEQGRAGARHEQNICVASRIPDNLHACNPDRAPPDAVVVLRWNVDADLDLEVLTPTGRLVTPKSPLVEPVPPGERPSDTAAAIDRDSLSSCMPDGIRQENLIFWKRPQHGTRFRFFANLFDSCGQSGVAFNLTVYEAVGEGGERHLEPTFTQSGTLRSFDETGVAGKGRLLVDYPF</sequence>
<dbReference type="EMBL" id="CP012332">
    <property type="protein sequence ID" value="AKU92098.1"/>
    <property type="molecule type" value="Genomic_DNA"/>
</dbReference>
<dbReference type="OrthoDB" id="5514177at2"/>
<proteinExistence type="predicted"/>
<evidence type="ECO:0008006" key="3">
    <source>
        <dbReference type="Google" id="ProtNLM"/>
    </source>
</evidence>
<protein>
    <recommendedName>
        <fullName evidence="3">Lipoprotein</fullName>
    </recommendedName>
</protein>
<dbReference type="STRING" id="1391653.AKJ08_2485"/>
<evidence type="ECO:0000313" key="1">
    <source>
        <dbReference type="EMBL" id="AKU92098.1"/>
    </source>
</evidence>
<dbReference type="AlphaFoldDB" id="A0A0K1PEZ1"/>
<dbReference type="KEGG" id="vin:AKJ08_2485"/>
<keyword evidence="2" id="KW-1185">Reference proteome</keyword>
<reference evidence="1 2" key="1">
    <citation type="submission" date="2015-08" db="EMBL/GenBank/DDBJ databases">
        <authorList>
            <person name="Babu N.S."/>
            <person name="Beckwith C.J."/>
            <person name="Beseler K.G."/>
            <person name="Brison A."/>
            <person name="Carone J.V."/>
            <person name="Caskin T.P."/>
            <person name="Diamond M."/>
            <person name="Durham M.E."/>
            <person name="Foxe J.M."/>
            <person name="Go M."/>
            <person name="Henderson B.A."/>
            <person name="Jones I.B."/>
            <person name="McGettigan J.A."/>
            <person name="Micheletti S.J."/>
            <person name="Nasrallah M.E."/>
            <person name="Ortiz D."/>
            <person name="Piller C.R."/>
            <person name="Privatt S.R."/>
            <person name="Schneider S.L."/>
            <person name="Sharp S."/>
            <person name="Smith T.C."/>
            <person name="Stanton J.D."/>
            <person name="Ullery H.E."/>
            <person name="Wilson R.J."/>
            <person name="Serrano M.G."/>
            <person name="Buck G."/>
            <person name="Lee V."/>
            <person name="Wang Y."/>
            <person name="Carvalho R."/>
            <person name="Voegtly L."/>
            <person name="Shi R."/>
            <person name="Duckworth R."/>
            <person name="Johnson A."/>
            <person name="Loviza R."/>
            <person name="Walstead R."/>
            <person name="Shah Z."/>
            <person name="Kiflezghi M."/>
            <person name="Wade K."/>
            <person name="Ball S.L."/>
            <person name="Bradley K.W."/>
            <person name="Asai D.J."/>
            <person name="Bowman C.A."/>
            <person name="Russell D.A."/>
            <person name="Pope W.H."/>
            <person name="Jacobs-Sera D."/>
            <person name="Hendrix R.W."/>
            <person name="Hatfull G.F."/>
        </authorList>
    </citation>
    <scope>NUCLEOTIDE SEQUENCE [LARGE SCALE GENOMIC DNA]</scope>
    <source>
        <strain evidence="1 2">DSM 27710</strain>
    </source>
</reference>
<dbReference type="Proteomes" id="UP000055590">
    <property type="component" value="Chromosome"/>
</dbReference>
<name>A0A0K1PEZ1_9BACT</name>
<dbReference type="PROSITE" id="PS51257">
    <property type="entry name" value="PROKAR_LIPOPROTEIN"/>
    <property type="match status" value="1"/>
</dbReference>
<evidence type="ECO:0000313" key="2">
    <source>
        <dbReference type="Proteomes" id="UP000055590"/>
    </source>
</evidence>
<organism evidence="1 2">
    <name type="scientific">Vulgatibacter incomptus</name>
    <dbReference type="NCBI Taxonomy" id="1391653"/>
    <lineage>
        <taxon>Bacteria</taxon>
        <taxon>Pseudomonadati</taxon>
        <taxon>Myxococcota</taxon>
        <taxon>Myxococcia</taxon>
        <taxon>Myxococcales</taxon>
        <taxon>Cystobacterineae</taxon>
        <taxon>Vulgatibacteraceae</taxon>
        <taxon>Vulgatibacter</taxon>
    </lineage>
</organism>